<feature type="transmembrane region" description="Helical" evidence="1">
    <location>
        <begin position="80"/>
        <end position="102"/>
    </location>
</feature>
<keyword evidence="3" id="KW-1185">Reference proteome</keyword>
<keyword evidence="1" id="KW-0472">Membrane</keyword>
<dbReference type="EMBL" id="KZ679009">
    <property type="protein sequence ID" value="PSS22330.1"/>
    <property type="molecule type" value="Genomic_DNA"/>
</dbReference>
<proteinExistence type="predicted"/>
<evidence type="ECO:0000313" key="2">
    <source>
        <dbReference type="EMBL" id="PSS22330.1"/>
    </source>
</evidence>
<evidence type="ECO:0008006" key="4">
    <source>
        <dbReference type="Google" id="ProtNLM"/>
    </source>
</evidence>
<organism evidence="2 3">
    <name type="scientific">Amorphotheca resinae ATCC 22711</name>
    <dbReference type="NCBI Taxonomy" id="857342"/>
    <lineage>
        <taxon>Eukaryota</taxon>
        <taxon>Fungi</taxon>
        <taxon>Dikarya</taxon>
        <taxon>Ascomycota</taxon>
        <taxon>Pezizomycotina</taxon>
        <taxon>Leotiomycetes</taxon>
        <taxon>Helotiales</taxon>
        <taxon>Amorphothecaceae</taxon>
        <taxon>Amorphotheca</taxon>
    </lineage>
</organism>
<keyword evidence="1" id="KW-1133">Transmembrane helix</keyword>
<dbReference type="PANTHER" id="PTHR42069:SF1">
    <property type="entry name" value="MARVEL DOMAIN-CONTAINING PROTEIN"/>
    <property type="match status" value="1"/>
</dbReference>
<accession>A0A2T3B6F2</accession>
<dbReference type="Proteomes" id="UP000241818">
    <property type="component" value="Unassembled WGS sequence"/>
</dbReference>
<sequence length="219" mass="23942">MSVKPEFQSDIHEFETRDVGYRKALRATRMVESIRLGLTTLALLAGLTIVGTSAETLAVYNKTHLGQDFLLPLWPSDFDIRPTIALVTCGSIIFLASAVSLIASKVQAVRNSPLIHNSFSILASLICFIAGLIGMSFFYGVNASSTVFSLQAWTCQWSAISMTTAPHWGRLCKESKVALYLTVMIVPLEVLVLGATAWAVFVEKKLFVVRERKGSPALS</sequence>
<feature type="transmembrane region" description="Helical" evidence="1">
    <location>
        <begin position="177"/>
        <end position="202"/>
    </location>
</feature>
<dbReference type="RefSeq" id="XP_024722485.1">
    <property type="nucleotide sequence ID" value="XM_024866511.1"/>
</dbReference>
<reference evidence="2 3" key="1">
    <citation type="journal article" date="2018" name="New Phytol.">
        <title>Comparative genomics and transcriptomics depict ericoid mycorrhizal fungi as versatile saprotrophs and plant mutualists.</title>
        <authorList>
            <person name="Martino E."/>
            <person name="Morin E."/>
            <person name="Grelet G.A."/>
            <person name="Kuo A."/>
            <person name="Kohler A."/>
            <person name="Daghino S."/>
            <person name="Barry K.W."/>
            <person name="Cichocki N."/>
            <person name="Clum A."/>
            <person name="Dockter R.B."/>
            <person name="Hainaut M."/>
            <person name="Kuo R.C."/>
            <person name="LaButti K."/>
            <person name="Lindahl B.D."/>
            <person name="Lindquist E.A."/>
            <person name="Lipzen A."/>
            <person name="Khouja H.R."/>
            <person name="Magnuson J."/>
            <person name="Murat C."/>
            <person name="Ohm R.A."/>
            <person name="Singer S.W."/>
            <person name="Spatafora J.W."/>
            <person name="Wang M."/>
            <person name="Veneault-Fourrey C."/>
            <person name="Henrissat B."/>
            <person name="Grigoriev I.V."/>
            <person name="Martin F.M."/>
            <person name="Perotto S."/>
        </authorList>
    </citation>
    <scope>NUCLEOTIDE SEQUENCE [LARGE SCALE GENOMIC DNA]</scope>
    <source>
        <strain evidence="2 3">ATCC 22711</strain>
    </source>
</reference>
<evidence type="ECO:0000256" key="1">
    <source>
        <dbReference type="SAM" id="Phobius"/>
    </source>
</evidence>
<protein>
    <recommendedName>
        <fullName evidence="4">MARVEL domain-containing protein</fullName>
    </recommendedName>
</protein>
<dbReference type="GeneID" id="36574592"/>
<feature type="transmembrane region" description="Helical" evidence="1">
    <location>
        <begin position="36"/>
        <end position="60"/>
    </location>
</feature>
<gene>
    <name evidence="2" type="ORF">M430DRAFT_34232</name>
</gene>
<evidence type="ECO:0000313" key="3">
    <source>
        <dbReference type="Proteomes" id="UP000241818"/>
    </source>
</evidence>
<keyword evidence="1" id="KW-0812">Transmembrane</keyword>
<dbReference type="InParanoid" id="A0A2T3B6F2"/>
<feature type="transmembrane region" description="Helical" evidence="1">
    <location>
        <begin position="114"/>
        <end position="139"/>
    </location>
</feature>
<dbReference type="AlphaFoldDB" id="A0A2T3B6F2"/>
<name>A0A2T3B6F2_AMORE</name>
<dbReference type="PANTHER" id="PTHR42069">
    <property type="entry name" value="HYPHAL ANASTAMOSIS-8 PROTEIN"/>
    <property type="match status" value="1"/>
</dbReference>
<dbReference type="OrthoDB" id="3890746at2759"/>